<evidence type="ECO:0000256" key="6">
    <source>
        <dbReference type="ARBA" id="ARBA00023034"/>
    </source>
</evidence>
<keyword evidence="5" id="KW-0653">Protein transport</keyword>
<protein>
    <recommendedName>
        <fullName evidence="3">Conserved oligomeric Golgi complex subunit 7</fullName>
    </recommendedName>
    <alternativeName>
        <fullName evidence="8">Component of oligomeric Golgi complex 7</fullName>
    </alternativeName>
</protein>
<dbReference type="InterPro" id="IPR019335">
    <property type="entry name" value="COG7"/>
</dbReference>
<dbReference type="GO" id="GO:0007030">
    <property type="term" value="P:Golgi organization"/>
    <property type="evidence" value="ECO:0007669"/>
    <property type="project" value="TreeGrafter"/>
</dbReference>
<dbReference type="EMBL" id="CP151505">
    <property type="protein sequence ID" value="WZN62181.1"/>
    <property type="molecule type" value="Genomic_DNA"/>
</dbReference>
<evidence type="ECO:0000256" key="4">
    <source>
        <dbReference type="ARBA" id="ARBA00022448"/>
    </source>
</evidence>
<evidence type="ECO:0000256" key="1">
    <source>
        <dbReference type="ARBA" id="ARBA00004395"/>
    </source>
</evidence>
<dbReference type="PANTHER" id="PTHR21443">
    <property type="entry name" value="CONSERVED OLIGOMERIC GOLGI COMPLEX COMPONENT 7"/>
    <property type="match status" value="1"/>
</dbReference>
<dbReference type="Proteomes" id="UP001472866">
    <property type="component" value="Chromosome 05"/>
</dbReference>
<keyword evidence="4" id="KW-0813">Transport</keyword>
<dbReference type="GO" id="GO:0006886">
    <property type="term" value="P:intracellular protein transport"/>
    <property type="evidence" value="ECO:0007669"/>
    <property type="project" value="InterPro"/>
</dbReference>
<evidence type="ECO:0000256" key="5">
    <source>
        <dbReference type="ARBA" id="ARBA00022927"/>
    </source>
</evidence>
<reference evidence="9 10" key="1">
    <citation type="submission" date="2024-03" db="EMBL/GenBank/DDBJ databases">
        <title>Complete genome sequence of the green alga Chloropicon roscoffensis RCC1871.</title>
        <authorList>
            <person name="Lemieux C."/>
            <person name="Pombert J.-F."/>
            <person name="Otis C."/>
            <person name="Turmel M."/>
        </authorList>
    </citation>
    <scope>NUCLEOTIDE SEQUENCE [LARGE SCALE GENOMIC DNA]</scope>
    <source>
        <strain evidence="9 10">RCC1871</strain>
    </source>
</reference>
<gene>
    <name evidence="9" type="ORF">HKI87_05g37170</name>
</gene>
<dbReference type="GO" id="GO:0000139">
    <property type="term" value="C:Golgi membrane"/>
    <property type="evidence" value="ECO:0007669"/>
    <property type="project" value="UniProtKB-SubCell"/>
</dbReference>
<organism evidence="9 10">
    <name type="scientific">Chloropicon roscoffensis</name>
    <dbReference type="NCBI Taxonomy" id="1461544"/>
    <lineage>
        <taxon>Eukaryota</taxon>
        <taxon>Viridiplantae</taxon>
        <taxon>Chlorophyta</taxon>
        <taxon>Chloropicophyceae</taxon>
        <taxon>Chloropicales</taxon>
        <taxon>Chloropicaceae</taxon>
        <taxon>Chloropicon</taxon>
    </lineage>
</organism>
<keyword evidence="10" id="KW-1185">Reference proteome</keyword>
<evidence type="ECO:0000256" key="8">
    <source>
        <dbReference type="ARBA" id="ARBA00031345"/>
    </source>
</evidence>
<proteinExistence type="inferred from homology"/>
<evidence type="ECO:0000256" key="7">
    <source>
        <dbReference type="ARBA" id="ARBA00023136"/>
    </source>
</evidence>
<evidence type="ECO:0000256" key="3">
    <source>
        <dbReference type="ARBA" id="ARBA00020984"/>
    </source>
</evidence>
<accession>A0AAX4P813</accession>
<name>A0AAX4P813_9CHLO</name>
<dbReference type="GO" id="GO:0006890">
    <property type="term" value="P:retrograde vesicle-mediated transport, Golgi to endoplasmic reticulum"/>
    <property type="evidence" value="ECO:0007669"/>
    <property type="project" value="TreeGrafter"/>
</dbReference>
<dbReference type="PANTHER" id="PTHR21443:SF0">
    <property type="entry name" value="CONSERVED OLIGOMERIC GOLGI COMPLEX SUBUNIT 7"/>
    <property type="match status" value="1"/>
</dbReference>
<evidence type="ECO:0000256" key="2">
    <source>
        <dbReference type="ARBA" id="ARBA00005831"/>
    </source>
</evidence>
<dbReference type="AlphaFoldDB" id="A0AAX4P813"/>
<keyword evidence="7" id="KW-0472">Membrane</keyword>
<evidence type="ECO:0000313" key="10">
    <source>
        <dbReference type="Proteomes" id="UP001472866"/>
    </source>
</evidence>
<keyword evidence="6" id="KW-0333">Golgi apparatus</keyword>
<dbReference type="GO" id="GO:0017119">
    <property type="term" value="C:Golgi transport complex"/>
    <property type="evidence" value="ECO:0007669"/>
    <property type="project" value="InterPro"/>
</dbReference>
<sequence>MAAGEHFDACAWLNAEIAERLARSAGASDGGAGAAANGGSDVAVDAEILDFLGELEVKLQLKADDLDASVEEVARAAHERLPLARQELGTLQEKAGALRKQILQMVEGIGKTQSAVGYTLGNIQVMDRVQSNMRRARDALGEAAGMAQLLATVEQTFKQGDLTTIGRQLKQIREGLESVSGVPEFAGVETKLHEFEERLQQMVQAPLQKAFEDHDAKSVKHLSSILVLSNKNDTIGTLFVSAKISKLQSSWETFSPMQGLGVGKNASAGDDATPKVVSFEGWLPEWLRSVLAVVEAEHKWCLEVLPGEADALFMTLIETCFISIKQSFKNRLQNTLSAAKLAHDAGDSPVSPLQVLVAVKTCLKDFLGSVTTMLGRSGAREQGRGKLLECLALCTYGQIKDQVLLYPLLERQEISGSYNKLSGDLQLRTTKLKQAAHSSSGRVADSIEACTSAIHGLIGPLCKVGEAAAQRCLKITDGFKVDELLAVVDECLVAVMSKVSFSLKVIQDCAKEAAVKASAAGQDADAAYKQDGLPEDILVAILRVLQVAALFSASIGGLEEALGASVASLGSKSWELQSDIGVWFTLFPGQREEHVGKLAGFAGSSLLPSSQRSVKDFAEAAEGLVLDFMMIKVRESLLGLKESKLWCRAEGKDTTFDLPSFSVFPSKHVTSLGEYLLVVPQQFEVLDDLEEVGSRLQSEEEQRGEGSEQSSFAAEWISKIVEEAAKLYTRDILKIPRLNETGCSQLQADIDYLCNILQALFVTVPPALSTVASNLSLSNEEIKDPEKRNKDCDNAAWDRMVKMRGAAEKGAAKE</sequence>
<comment type="similarity">
    <text evidence="2">Belongs to the COG7 family.</text>
</comment>
<dbReference type="Pfam" id="PF10191">
    <property type="entry name" value="COG7"/>
    <property type="match status" value="2"/>
</dbReference>
<evidence type="ECO:0000313" key="9">
    <source>
        <dbReference type="EMBL" id="WZN62181.1"/>
    </source>
</evidence>
<comment type="subcellular location">
    <subcellularLocation>
        <location evidence="1">Golgi apparatus membrane</location>
        <topology evidence="1">Peripheral membrane protein</topology>
    </subcellularLocation>
</comment>